<accession>A0A4R8WB43</accession>
<evidence type="ECO:0000259" key="2">
    <source>
        <dbReference type="Pfam" id="PF17775"/>
    </source>
</evidence>
<name>A0A4R8WB43_9MICO</name>
<dbReference type="SUPFAM" id="SSF54427">
    <property type="entry name" value="NTF2-like"/>
    <property type="match status" value="1"/>
</dbReference>
<keyword evidence="4" id="KW-1185">Reference proteome</keyword>
<dbReference type="Gene3D" id="3.10.450.50">
    <property type="match status" value="1"/>
</dbReference>
<feature type="domain" description="YchJ-like middle NTF2-like" evidence="2">
    <location>
        <begin position="38"/>
        <end position="132"/>
    </location>
</feature>
<comment type="similarity">
    <text evidence="1">Belongs to the UPF0225 family.</text>
</comment>
<dbReference type="Proteomes" id="UP000297643">
    <property type="component" value="Unassembled WGS sequence"/>
</dbReference>
<sequence>MPTPEPTALRPGPCPCQSGDSYLGCCGPLHDGLSVAPTAERLMRSRYSAFAVGDVGYLLSTWHPSTRPDEFELDATLIWTRLDIERTERGGPFDTDGVVEFTAQCRADGIRSRQHEVSRFVRVDRRWLYLDAAD</sequence>
<dbReference type="Pfam" id="PF17775">
    <property type="entry name" value="YchJ_M-like"/>
    <property type="match status" value="1"/>
</dbReference>
<dbReference type="InterPro" id="IPR023006">
    <property type="entry name" value="YchJ-like"/>
</dbReference>
<protein>
    <recommendedName>
        <fullName evidence="1">UPF0225 protein E3O32_05420</fullName>
    </recommendedName>
</protein>
<dbReference type="EMBL" id="SOFM01000011">
    <property type="protein sequence ID" value="TFC06032.1"/>
    <property type="molecule type" value="Genomic_DNA"/>
</dbReference>
<proteinExistence type="inferred from homology"/>
<dbReference type="HAMAP" id="MF_00612">
    <property type="entry name" value="UPF0225"/>
    <property type="match status" value="1"/>
</dbReference>
<dbReference type="PANTHER" id="PTHR33747">
    <property type="entry name" value="UPF0225 PROTEIN SCO1677"/>
    <property type="match status" value="1"/>
</dbReference>
<comment type="caution">
    <text evidence="3">The sequence shown here is derived from an EMBL/GenBank/DDBJ whole genome shotgun (WGS) entry which is preliminary data.</text>
</comment>
<organism evidence="3 4">
    <name type="scientific">Cryobacterium mannosilyticum</name>
    <dbReference type="NCBI Taxonomy" id="1259190"/>
    <lineage>
        <taxon>Bacteria</taxon>
        <taxon>Bacillati</taxon>
        <taxon>Actinomycetota</taxon>
        <taxon>Actinomycetes</taxon>
        <taxon>Micrococcales</taxon>
        <taxon>Microbacteriaceae</taxon>
        <taxon>Cryobacterium</taxon>
    </lineage>
</organism>
<dbReference type="InterPro" id="IPR048469">
    <property type="entry name" value="YchJ-like_M"/>
</dbReference>
<dbReference type="PANTHER" id="PTHR33747:SF1">
    <property type="entry name" value="ADENYLATE CYCLASE-ASSOCIATED CAP C-TERMINAL DOMAIN-CONTAINING PROTEIN"/>
    <property type="match status" value="1"/>
</dbReference>
<reference evidence="3 4" key="1">
    <citation type="submission" date="2019-03" db="EMBL/GenBank/DDBJ databases">
        <title>Genomics of glacier-inhabiting Cryobacterium strains.</title>
        <authorList>
            <person name="Liu Q."/>
            <person name="Xin Y.-H."/>
        </authorList>
    </citation>
    <scope>NUCLEOTIDE SEQUENCE [LARGE SCALE GENOMIC DNA]</scope>
    <source>
        <strain evidence="3 4">RHLT2-21</strain>
    </source>
</reference>
<evidence type="ECO:0000313" key="4">
    <source>
        <dbReference type="Proteomes" id="UP000297643"/>
    </source>
</evidence>
<dbReference type="RefSeq" id="WP_134507506.1">
    <property type="nucleotide sequence ID" value="NZ_SOFM01000011.1"/>
</dbReference>
<dbReference type="AlphaFoldDB" id="A0A4R8WB43"/>
<gene>
    <name evidence="3" type="ORF">E3O32_05420</name>
</gene>
<evidence type="ECO:0000256" key="1">
    <source>
        <dbReference type="HAMAP-Rule" id="MF_00612"/>
    </source>
</evidence>
<evidence type="ECO:0000313" key="3">
    <source>
        <dbReference type="EMBL" id="TFC06032.1"/>
    </source>
</evidence>
<dbReference type="InterPro" id="IPR032710">
    <property type="entry name" value="NTF2-like_dom_sf"/>
</dbReference>